<gene>
    <name evidence="2" type="ORF">GCM10007964_62580</name>
</gene>
<evidence type="ECO:0000313" key="2">
    <source>
        <dbReference type="EMBL" id="GGL12058.1"/>
    </source>
</evidence>
<proteinExistence type="predicted"/>
<reference evidence="2" key="1">
    <citation type="journal article" date="2014" name="Int. J. Syst. Evol. Microbiol.">
        <title>Complete genome sequence of Corynebacterium casei LMG S-19264T (=DSM 44701T), isolated from a smear-ripened cheese.</title>
        <authorList>
            <consortium name="US DOE Joint Genome Institute (JGI-PGF)"/>
            <person name="Walter F."/>
            <person name="Albersmeier A."/>
            <person name="Kalinowski J."/>
            <person name="Ruckert C."/>
        </authorList>
    </citation>
    <scope>NUCLEOTIDE SEQUENCE</scope>
    <source>
        <strain evidence="2">JCM 13064</strain>
    </source>
</reference>
<protein>
    <submittedName>
        <fullName evidence="2">Uncharacterized protein</fullName>
    </submittedName>
</protein>
<comment type="caution">
    <text evidence="2">The sequence shown here is derived from an EMBL/GenBank/DDBJ whole genome shotgun (WGS) entry which is preliminary data.</text>
</comment>
<reference evidence="2" key="2">
    <citation type="submission" date="2020-09" db="EMBL/GenBank/DDBJ databases">
        <authorList>
            <person name="Sun Q."/>
            <person name="Ohkuma M."/>
        </authorList>
    </citation>
    <scope>NUCLEOTIDE SEQUENCE</scope>
    <source>
        <strain evidence="2">JCM 13064</strain>
    </source>
</reference>
<feature type="region of interest" description="Disordered" evidence="1">
    <location>
        <begin position="78"/>
        <end position="102"/>
    </location>
</feature>
<evidence type="ECO:0000256" key="1">
    <source>
        <dbReference type="SAM" id="MobiDB-lite"/>
    </source>
</evidence>
<dbReference type="EMBL" id="BMNT01000043">
    <property type="protein sequence ID" value="GGL12058.1"/>
    <property type="molecule type" value="Genomic_DNA"/>
</dbReference>
<name>A0A917RL39_9ACTN</name>
<evidence type="ECO:0000313" key="3">
    <source>
        <dbReference type="Proteomes" id="UP000645217"/>
    </source>
</evidence>
<organism evidence="2 3">
    <name type="scientific">Sphaerisporangium melleum</name>
    <dbReference type="NCBI Taxonomy" id="321316"/>
    <lineage>
        <taxon>Bacteria</taxon>
        <taxon>Bacillati</taxon>
        <taxon>Actinomycetota</taxon>
        <taxon>Actinomycetes</taxon>
        <taxon>Streptosporangiales</taxon>
        <taxon>Streptosporangiaceae</taxon>
        <taxon>Sphaerisporangium</taxon>
    </lineage>
</organism>
<feature type="region of interest" description="Disordered" evidence="1">
    <location>
        <begin position="1"/>
        <end position="27"/>
    </location>
</feature>
<dbReference type="AlphaFoldDB" id="A0A917RL39"/>
<dbReference type="Proteomes" id="UP000645217">
    <property type="component" value="Unassembled WGS sequence"/>
</dbReference>
<sequence>MVRPASRRADHGRPCVPVRHAVPAGPGDTAMAAAAENARRTSVRTPERRRQAGAYLLRTGFSTFPALTSPYALPGSGLPARVTVPGHGRGPRPDPWSTGKRR</sequence>
<accession>A0A917RL39</accession>
<keyword evidence="3" id="KW-1185">Reference proteome</keyword>